<evidence type="ECO:0008006" key="8">
    <source>
        <dbReference type="Google" id="ProtNLM"/>
    </source>
</evidence>
<accession>A0ABQ4V4N2</accession>
<sequence>MTTPQVPAGWYSDPDGSGGQRYWDGHGWTGHQTTAVEGAHRQLLMRYLAVCTALLAVLVAVAVYAAFFADDGSVSIGASDGPTMTLTPTMTPTMTPTIPQNSDATDGALAFSVDTVEITPSISSVDYPVDKTAAGEYVVVHMTVTNTSDEPVMFLGTFQKLTAGGVVYSIDDEATFYAQGARADLNPGEQAQVAVAFDVPPGTDPESIELHTDPLTSGVEVPLP</sequence>
<name>A0ABQ4V4N2_9MYCO</name>
<organism evidence="6 7">
    <name type="scientific">Mycolicibacterium cyprinidarum</name>
    <dbReference type="NCBI Taxonomy" id="2860311"/>
    <lineage>
        <taxon>Bacteria</taxon>
        <taxon>Bacillati</taxon>
        <taxon>Actinomycetota</taxon>
        <taxon>Actinomycetes</taxon>
        <taxon>Mycobacteriales</taxon>
        <taxon>Mycobacteriaceae</taxon>
        <taxon>Mycolicibacterium</taxon>
    </lineage>
</organism>
<feature type="domain" description="DUF4352" evidence="5">
    <location>
        <begin position="103"/>
        <end position="217"/>
    </location>
</feature>
<comment type="caution">
    <text evidence="6">The sequence shown here is derived from an EMBL/GenBank/DDBJ whole genome shotgun (WGS) entry which is preliminary data.</text>
</comment>
<feature type="domain" description="DUF2510" evidence="4">
    <location>
        <begin position="8"/>
        <end position="39"/>
    </location>
</feature>
<keyword evidence="3" id="KW-0472">Membrane</keyword>
<dbReference type="EMBL" id="BPRH01000584">
    <property type="protein sequence ID" value="GJF10067.1"/>
    <property type="molecule type" value="Genomic_DNA"/>
</dbReference>
<keyword evidence="3" id="KW-0812">Transmembrane</keyword>
<evidence type="ECO:0000256" key="3">
    <source>
        <dbReference type="SAM" id="Phobius"/>
    </source>
</evidence>
<dbReference type="InterPro" id="IPR029051">
    <property type="entry name" value="DUF4352"/>
</dbReference>
<dbReference type="InterPro" id="IPR029050">
    <property type="entry name" value="Immunoprotect_excell_Ig-like"/>
</dbReference>
<evidence type="ECO:0000259" key="4">
    <source>
        <dbReference type="Pfam" id="PF10708"/>
    </source>
</evidence>
<gene>
    <name evidence="6" type="ORF">NGTWS1702_05260</name>
</gene>
<protein>
    <recommendedName>
        <fullName evidence="8">DUF4352 domain-containing protein</fullName>
    </recommendedName>
</protein>
<dbReference type="Pfam" id="PF10708">
    <property type="entry name" value="DUF2510"/>
    <property type="match status" value="1"/>
</dbReference>
<evidence type="ECO:0000313" key="7">
    <source>
        <dbReference type="Proteomes" id="UP001060504"/>
    </source>
</evidence>
<evidence type="ECO:0000256" key="1">
    <source>
        <dbReference type="ARBA" id="ARBA00022729"/>
    </source>
</evidence>
<feature type="transmembrane region" description="Helical" evidence="3">
    <location>
        <begin position="47"/>
        <end position="69"/>
    </location>
</feature>
<keyword evidence="1" id="KW-0732">Signal</keyword>
<dbReference type="Proteomes" id="UP001060504">
    <property type="component" value="Unassembled WGS sequence"/>
</dbReference>
<evidence type="ECO:0000313" key="6">
    <source>
        <dbReference type="EMBL" id="GJF10067.1"/>
    </source>
</evidence>
<reference evidence="6 7" key="1">
    <citation type="submission" date="2021-08" db="EMBL/GenBank/DDBJ databases">
        <title>Draft genome sequence of Mycolicibacterium sp. NGTWS1702 strain.</title>
        <authorList>
            <person name="Matsumoto M."/>
            <person name="Tang B.C.C."/>
            <person name="Machida Y."/>
            <person name="Matoyama H."/>
            <person name="Kishihara T."/>
            <person name="Sato S."/>
            <person name="Kondo I."/>
            <person name="Sano M."/>
            <person name="Kato G."/>
        </authorList>
    </citation>
    <scope>NUCLEOTIDE SEQUENCE [LARGE SCALE GENOMIC DNA]</scope>
    <source>
        <strain evidence="6 7">NGTWSNA01</strain>
    </source>
</reference>
<keyword evidence="7" id="KW-1185">Reference proteome</keyword>
<evidence type="ECO:0000256" key="2">
    <source>
        <dbReference type="SAM" id="MobiDB-lite"/>
    </source>
</evidence>
<dbReference type="Pfam" id="PF11611">
    <property type="entry name" value="DUF4352"/>
    <property type="match status" value="1"/>
</dbReference>
<proteinExistence type="predicted"/>
<dbReference type="Gene3D" id="2.60.40.1240">
    <property type="match status" value="1"/>
</dbReference>
<evidence type="ECO:0000259" key="5">
    <source>
        <dbReference type="Pfam" id="PF11611"/>
    </source>
</evidence>
<dbReference type="InterPro" id="IPR018929">
    <property type="entry name" value="DUF2510"/>
</dbReference>
<keyword evidence="3" id="KW-1133">Transmembrane helix</keyword>
<feature type="region of interest" description="Disordered" evidence="2">
    <location>
        <begin position="200"/>
        <end position="224"/>
    </location>
</feature>